<name>A0A644Y850_9ZZZZ</name>
<protein>
    <submittedName>
        <fullName evidence="1">Uncharacterized protein</fullName>
    </submittedName>
</protein>
<gene>
    <name evidence="1" type="ORF">SDC9_70829</name>
</gene>
<sequence>MFPAWSPFTGHRCLNIGITDVHGFCHFERHFVPNSRIAVANRANPVPTGSKLHGYIFCDQSVTGLSFFGISDRIGGSYPNGQPVLPSFIQVRSDIKFFTQVHSFVRFLVQTMPVEIDIGEIIQSPKRKPHLRITSHGGHFKSIVKPISIEITPGFIYIGNQVVVHSEKRVRDPVVVKKGCEDCSGDNGIHPSRRDKTRGGDLFPAQFNVGNTPGYPVFIKLNFISLCCQ</sequence>
<reference evidence="1" key="1">
    <citation type="submission" date="2019-08" db="EMBL/GenBank/DDBJ databases">
        <authorList>
            <person name="Kucharzyk K."/>
            <person name="Murdoch R.W."/>
            <person name="Higgins S."/>
            <person name="Loffler F."/>
        </authorList>
    </citation>
    <scope>NUCLEOTIDE SEQUENCE</scope>
</reference>
<organism evidence="1">
    <name type="scientific">bioreactor metagenome</name>
    <dbReference type="NCBI Taxonomy" id="1076179"/>
    <lineage>
        <taxon>unclassified sequences</taxon>
        <taxon>metagenomes</taxon>
        <taxon>ecological metagenomes</taxon>
    </lineage>
</organism>
<dbReference type="EMBL" id="VSSQ01004242">
    <property type="protein sequence ID" value="MPM24347.1"/>
    <property type="molecule type" value="Genomic_DNA"/>
</dbReference>
<evidence type="ECO:0000313" key="1">
    <source>
        <dbReference type="EMBL" id="MPM24347.1"/>
    </source>
</evidence>
<proteinExistence type="predicted"/>
<accession>A0A644Y850</accession>
<dbReference type="AlphaFoldDB" id="A0A644Y850"/>
<comment type="caution">
    <text evidence="1">The sequence shown here is derived from an EMBL/GenBank/DDBJ whole genome shotgun (WGS) entry which is preliminary data.</text>
</comment>